<evidence type="ECO:0000256" key="4">
    <source>
        <dbReference type="ARBA" id="ARBA00022857"/>
    </source>
</evidence>
<keyword evidence="3 9" id="KW-0274">FAD</keyword>
<accession>C0C5G8</accession>
<reference evidence="14" key="1">
    <citation type="submission" date="2009-02" db="EMBL/GenBank/DDBJ databases">
        <authorList>
            <person name="Fulton L."/>
            <person name="Clifton S."/>
            <person name="Fulton B."/>
            <person name="Xu J."/>
            <person name="Minx P."/>
            <person name="Pepin K.H."/>
            <person name="Johnson M."/>
            <person name="Bhonagiri V."/>
            <person name="Nash W.E."/>
            <person name="Mardis E.R."/>
            <person name="Wilson R.K."/>
        </authorList>
    </citation>
    <scope>NUCLEOTIDE SEQUENCE [LARGE SCALE GENOMIC DNA]</scope>
    <source>
        <strain evidence="14">DSM 15053</strain>
    </source>
</reference>
<dbReference type="Pfam" id="PF02852">
    <property type="entry name" value="Pyr_redox_dim"/>
    <property type="match status" value="1"/>
</dbReference>
<organism evidence="14 15">
    <name type="scientific">[Clostridium] hylemonae DSM 15053</name>
    <dbReference type="NCBI Taxonomy" id="553973"/>
    <lineage>
        <taxon>Bacteria</taxon>
        <taxon>Bacillati</taxon>
        <taxon>Bacillota</taxon>
        <taxon>Clostridia</taxon>
        <taxon>Lachnospirales</taxon>
        <taxon>Lachnospiraceae</taxon>
    </lineage>
</organism>
<comment type="caution">
    <text evidence="14">The sequence shown here is derived from an EMBL/GenBank/DDBJ whole genome shotgun (WGS) entry which is preliminary data.</text>
</comment>
<protein>
    <submittedName>
        <fullName evidence="14">Pyridine nucleotide-disulfide oxidoreductase</fullName>
    </submittedName>
</protein>
<dbReference type="RefSeq" id="WP_006444699.1">
    <property type="nucleotide sequence ID" value="NZ_CP036524.1"/>
</dbReference>
<dbReference type="PIRSF" id="PIRSF000350">
    <property type="entry name" value="Mercury_reductase_MerA"/>
    <property type="match status" value="1"/>
</dbReference>
<dbReference type="InterPro" id="IPR012999">
    <property type="entry name" value="Pyr_OxRdtase_I_AS"/>
</dbReference>
<dbReference type="Proteomes" id="UP000004893">
    <property type="component" value="Unassembled WGS sequence"/>
</dbReference>
<evidence type="ECO:0000256" key="9">
    <source>
        <dbReference type="PIRSR" id="PIRSR000350-3"/>
    </source>
</evidence>
<dbReference type="PRINTS" id="PR00368">
    <property type="entry name" value="FADPNR"/>
</dbReference>
<evidence type="ECO:0000256" key="6">
    <source>
        <dbReference type="ARBA" id="ARBA00023157"/>
    </source>
</evidence>
<feature type="active site" description="Proton acceptor" evidence="8">
    <location>
        <position position="442"/>
    </location>
</feature>
<comment type="similarity">
    <text evidence="1 11">Belongs to the class-I pyridine nucleotide-disulfide oxidoreductase family.</text>
</comment>
<keyword evidence="9" id="KW-0547">Nucleotide-binding</keyword>
<dbReference type="GO" id="GO:0050660">
    <property type="term" value="F:flavin adenine dinucleotide binding"/>
    <property type="evidence" value="ECO:0007669"/>
    <property type="project" value="TreeGrafter"/>
</dbReference>
<dbReference type="Pfam" id="PF07992">
    <property type="entry name" value="Pyr_redox_2"/>
    <property type="match status" value="1"/>
</dbReference>
<dbReference type="OrthoDB" id="9802028at2"/>
<feature type="disulfide bond" description="Redox-active" evidence="10">
    <location>
        <begin position="47"/>
        <end position="52"/>
    </location>
</feature>
<evidence type="ECO:0000256" key="3">
    <source>
        <dbReference type="ARBA" id="ARBA00022827"/>
    </source>
</evidence>
<evidence type="ECO:0000313" key="14">
    <source>
        <dbReference type="EMBL" id="EEG72352.1"/>
    </source>
</evidence>
<comment type="cofactor">
    <cofactor evidence="9">
        <name>FAD</name>
        <dbReference type="ChEBI" id="CHEBI:57692"/>
    </cofactor>
    <text evidence="9">Binds 1 FAD per subunit.</text>
</comment>
<evidence type="ECO:0000256" key="10">
    <source>
        <dbReference type="PIRSR" id="PIRSR000350-4"/>
    </source>
</evidence>
<gene>
    <name evidence="14" type="ORF">CLOHYLEM_07352</name>
</gene>
<name>C0C5G8_9FIRM</name>
<dbReference type="GO" id="GO:0003955">
    <property type="term" value="F:NAD(P)H dehydrogenase (quinone) activity"/>
    <property type="evidence" value="ECO:0007669"/>
    <property type="project" value="TreeGrafter"/>
</dbReference>
<evidence type="ECO:0000256" key="11">
    <source>
        <dbReference type="RuleBase" id="RU003691"/>
    </source>
</evidence>
<proteinExistence type="inferred from homology"/>
<dbReference type="AlphaFoldDB" id="C0C5G8"/>
<feature type="binding site" evidence="9">
    <location>
        <position position="267"/>
    </location>
    <ligand>
        <name>NAD(+)</name>
        <dbReference type="ChEBI" id="CHEBI:57540"/>
    </ligand>
</feature>
<feature type="binding site" evidence="9">
    <location>
        <position position="308"/>
    </location>
    <ligand>
        <name>FAD</name>
        <dbReference type="ChEBI" id="CHEBI:57692"/>
    </ligand>
</feature>
<evidence type="ECO:0000256" key="2">
    <source>
        <dbReference type="ARBA" id="ARBA00022630"/>
    </source>
</evidence>
<dbReference type="SUPFAM" id="SSF51905">
    <property type="entry name" value="FAD/NAD(P)-binding domain"/>
    <property type="match status" value="1"/>
</dbReference>
<dbReference type="PRINTS" id="PR00411">
    <property type="entry name" value="PNDRDTASEI"/>
</dbReference>
<keyword evidence="5 11" id="KW-0560">Oxidoreductase</keyword>
<evidence type="ECO:0000256" key="1">
    <source>
        <dbReference type="ARBA" id="ARBA00007532"/>
    </source>
</evidence>
<dbReference type="InterPro" id="IPR001100">
    <property type="entry name" value="Pyr_nuc-diS_OxRdtase"/>
</dbReference>
<feature type="domain" description="Pyridine nucleotide-disulphide oxidoreductase dimerisation" evidence="12">
    <location>
        <begin position="344"/>
        <end position="451"/>
    </location>
</feature>
<dbReference type="PROSITE" id="PS00076">
    <property type="entry name" value="PYRIDINE_REDOX_1"/>
    <property type="match status" value="1"/>
</dbReference>
<keyword evidence="2 11" id="KW-0285">Flavoprotein</keyword>
<feature type="domain" description="FAD/NAD(P)-binding" evidence="13">
    <location>
        <begin position="8"/>
        <end position="317"/>
    </location>
</feature>
<evidence type="ECO:0000259" key="12">
    <source>
        <dbReference type="Pfam" id="PF02852"/>
    </source>
</evidence>
<dbReference type="InterPro" id="IPR023753">
    <property type="entry name" value="FAD/NAD-binding_dom"/>
</dbReference>
<feature type="binding site" evidence="9">
    <location>
        <position position="56"/>
    </location>
    <ligand>
        <name>FAD</name>
        <dbReference type="ChEBI" id="CHEBI:57692"/>
    </ligand>
</feature>
<sequence length="455" mass="49134">MSGKRKSYDAVVIGFGKGGKTIAGALGSAGKKVAMIEQSTKMYGGTCINVGCIPTKSLVNSAKEAAFGCRDGREVYAEAVQRKAQLVEKLRGKNYQKLAGDPNITVIDGKARFVSPHEVEVDTAEETLIVSGEQFFINTGSVPFIPPVKGIENNPYVYLSETLLDMEELPERLVIIGGGYIGVEFASIYADFGSKVSILQDGPVFLPREDEEIAREVRGSLERRGVRVLTEVKVEEVKEASGHAEVVISTKEGTDLLEAEAVLAATGRRPNTKGLNLEAAGVQVNERGGIITDDSRTTTAPHIYAMGDVVGGLQFTYISLDDYRIVRSKIMGDGSYTLDKRGAVPYSVFLNPPFSRVGMSEAEALKAGHKVKTARLGAAAIPKAQVLRQPEGLLKAVIDEDTGRILGAHLFCEESHELINLVKIAMDAGLHYTVLRDMIFTHPTMGEALNDLFNV</sequence>
<dbReference type="HOGENOM" id="CLU_016755_1_2_9"/>
<evidence type="ECO:0000256" key="8">
    <source>
        <dbReference type="PIRSR" id="PIRSR000350-2"/>
    </source>
</evidence>
<dbReference type="SUPFAM" id="SSF55424">
    <property type="entry name" value="FAD/NAD-linked reductases, dimerisation (C-terminal) domain"/>
    <property type="match status" value="1"/>
</dbReference>
<keyword evidence="15" id="KW-1185">Reference proteome</keyword>
<keyword evidence="9" id="KW-0520">NAD</keyword>
<dbReference type="eggNOG" id="COG1249">
    <property type="taxonomic scope" value="Bacteria"/>
</dbReference>
<evidence type="ECO:0000256" key="7">
    <source>
        <dbReference type="ARBA" id="ARBA00023284"/>
    </source>
</evidence>
<dbReference type="GO" id="GO:0016668">
    <property type="term" value="F:oxidoreductase activity, acting on a sulfur group of donors, NAD(P) as acceptor"/>
    <property type="evidence" value="ECO:0007669"/>
    <property type="project" value="InterPro"/>
</dbReference>
<dbReference type="Gene3D" id="3.50.50.60">
    <property type="entry name" value="FAD/NAD(P)-binding domain"/>
    <property type="match status" value="2"/>
</dbReference>
<keyword evidence="7 11" id="KW-0676">Redox-active center</keyword>
<feature type="binding site" evidence="9">
    <location>
        <begin position="139"/>
        <end position="141"/>
    </location>
    <ligand>
        <name>FAD</name>
        <dbReference type="ChEBI" id="CHEBI:57692"/>
    </ligand>
</feature>
<reference evidence="14" key="2">
    <citation type="submission" date="2013-06" db="EMBL/GenBank/DDBJ databases">
        <title>Draft genome sequence of Clostridium hylemonae (DSM 15053).</title>
        <authorList>
            <person name="Sudarsanam P."/>
            <person name="Ley R."/>
            <person name="Guruge J."/>
            <person name="Turnbaugh P.J."/>
            <person name="Mahowald M."/>
            <person name="Liep D."/>
            <person name="Gordon J."/>
        </authorList>
    </citation>
    <scope>NUCLEOTIDE SEQUENCE</scope>
    <source>
        <strain evidence="14">DSM 15053</strain>
    </source>
</reference>
<evidence type="ECO:0000256" key="5">
    <source>
        <dbReference type="ARBA" id="ARBA00023002"/>
    </source>
</evidence>
<dbReference type="InterPro" id="IPR016156">
    <property type="entry name" value="FAD/NAD-linked_Rdtase_dimer_sf"/>
</dbReference>
<dbReference type="PANTHER" id="PTHR43014:SF4">
    <property type="entry name" value="PYRIDINE NUCLEOTIDE-DISULFIDE OXIDOREDUCTASE RCLA-RELATED"/>
    <property type="match status" value="1"/>
</dbReference>
<dbReference type="STRING" id="553973.CLOHYLEM_07352"/>
<dbReference type="FunFam" id="3.30.390.30:FF:000001">
    <property type="entry name" value="Dihydrolipoyl dehydrogenase"/>
    <property type="match status" value="1"/>
</dbReference>
<dbReference type="Gene3D" id="3.30.390.30">
    <property type="match status" value="1"/>
</dbReference>
<keyword evidence="4" id="KW-0521">NADP</keyword>
<dbReference type="InterPro" id="IPR036188">
    <property type="entry name" value="FAD/NAD-bd_sf"/>
</dbReference>
<feature type="binding site" evidence="9">
    <location>
        <begin position="177"/>
        <end position="184"/>
    </location>
    <ligand>
        <name>NAD(+)</name>
        <dbReference type="ChEBI" id="CHEBI:57540"/>
    </ligand>
</feature>
<evidence type="ECO:0000259" key="13">
    <source>
        <dbReference type="Pfam" id="PF07992"/>
    </source>
</evidence>
<evidence type="ECO:0000313" key="15">
    <source>
        <dbReference type="Proteomes" id="UP000004893"/>
    </source>
</evidence>
<dbReference type="EMBL" id="ABYI02000041">
    <property type="protein sequence ID" value="EEG72352.1"/>
    <property type="molecule type" value="Genomic_DNA"/>
</dbReference>
<dbReference type="InterPro" id="IPR004099">
    <property type="entry name" value="Pyr_nucl-diS_OxRdtase_dimer"/>
</dbReference>
<dbReference type="PANTHER" id="PTHR43014">
    <property type="entry name" value="MERCURIC REDUCTASE"/>
    <property type="match status" value="1"/>
</dbReference>
<keyword evidence="6" id="KW-1015">Disulfide bond</keyword>